<feature type="region of interest" description="Disordered" evidence="1">
    <location>
        <begin position="125"/>
        <end position="147"/>
    </location>
</feature>
<keyword evidence="3" id="KW-1185">Reference proteome</keyword>
<gene>
    <name evidence="2" type="ORF">LshimejAT787_1105350</name>
</gene>
<organism evidence="2 3">
    <name type="scientific">Lyophyllum shimeji</name>
    <name type="common">Hon-shimeji</name>
    <name type="synonym">Tricholoma shimeji</name>
    <dbReference type="NCBI Taxonomy" id="47721"/>
    <lineage>
        <taxon>Eukaryota</taxon>
        <taxon>Fungi</taxon>
        <taxon>Dikarya</taxon>
        <taxon>Basidiomycota</taxon>
        <taxon>Agaricomycotina</taxon>
        <taxon>Agaricomycetes</taxon>
        <taxon>Agaricomycetidae</taxon>
        <taxon>Agaricales</taxon>
        <taxon>Tricholomatineae</taxon>
        <taxon>Lyophyllaceae</taxon>
        <taxon>Lyophyllum</taxon>
    </lineage>
</organism>
<evidence type="ECO:0000313" key="3">
    <source>
        <dbReference type="Proteomes" id="UP001063166"/>
    </source>
</evidence>
<comment type="caution">
    <text evidence="2">The sequence shown here is derived from an EMBL/GenBank/DDBJ whole genome shotgun (WGS) entry which is preliminary data.</text>
</comment>
<sequence length="316" mass="33057">MKLSPYSANHFVARINRALPFSFVHLHSPHRILSLQHVFTSKDYYARLQMSRRPPPSFHAAARTSADAVVHSAGHDPSRYVDPGASGFAVPGSAMHSPHPVVTTASGDNWPLPATLPSAAIPSAEVDGRSHFESSGTQSFVAGGQGEAGYGPSAMRAGVAGHVTSGGQAGVQIGTGRSEPKIGKSSTHRTARRDAGPVLDIVKLYAVLKATVRPSASSCWPSTRVDHVNAAAILQSPATTPPVRHFTLVVGSSGQCVSVAGRQGVVTGQDIIDALEVTFSDYLRGCGECAGVCRCMRMATILDTLRVADDGMELAG</sequence>
<proteinExistence type="predicted"/>
<evidence type="ECO:0000313" key="2">
    <source>
        <dbReference type="EMBL" id="GLB42520.1"/>
    </source>
</evidence>
<dbReference type="Proteomes" id="UP001063166">
    <property type="component" value="Unassembled WGS sequence"/>
</dbReference>
<dbReference type="AlphaFoldDB" id="A0A9P3USI7"/>
<name>A0A9P3USI7_LYOSH</name>
<evidence type="ECO:0000256" key="1">
    <source>
        <dbReference type="SAM" id="MobiDB-lite"/>
    </source>
</evidence>
<reference evidence="2" key="1">
    <citation type="submission" date="2022-07" db="EMBL/GenBank/DDBJ databases">
        <title>The genome of Lyophyllum shimeji provides insight into the initial evolution of ectomycorrhizal fungal genome.</title>
        <authorList>
            <person name="Kobayashi Y."/>
            <person name="Shibata T."/>
            <person name="Hirakawa H."/>
            <person name="Shigenobu S."/>
            <person name="Nishiyama T."/>
            <person name="Yamada A."/>
            <person name="Hasebe M."/>
            <person name="Kawaguchi M."/>
        </authorList>
    </citation>
    <scope>NUCLEOTIDE SEQUENCE</scope>
    <source>
        <strain evidence="2">AT787</strain>
    </source>
</reference>
<dbReference type="EMBL" id="BRPK01000011">
    <property type="protein sequence ID" value="GLB42520.1"/>
    <property type="molecule type" value="Genomic_DNA"/>
</dbReference>
<accession>A0A9P3USI7</accession>
<dbReference type="OrthoDB" id="3125910at2759"/>
<feature type="region of interest" description="Disordered" evidence="1">
    <location>
        <begin position="169"/>
        <end position="191"/>
    </location>
</feature>
<protein>
    <submittedName>
        <fullName evidence="2">Uncharacterized protein</fullName>
    </submittedName>
</protein>